<keyword evidence="2" id="KW-1185">Reference proteome</keyword>
<dbReference type="EMBL" id="LUCH01018781">
    <property type="protein sequence ID" value="KAF5394374.1"/>
    <property type="molecule type" value="Genomic_DNA"/>
</dbReference>
<dbReference type="OrthoDB" id="10549979at2759"/>
<organism evidence="1 2">
    <name type="scientific">Paragonimus heterotremus</name>
    <dbReference type="NCBI Taxonomy" id="100268"/>
    <lineage>
        <taxon>Eukaryota</taxon>
        <taxon>Metazoa</taxon>
        <taxon>Spiralia</taxon>
        <taxon>Lophotrochozoa</taxon>
        <taxon>Platyhelminthes</taxon>
        <taxon>Trematoda</taxon>
        <taxon>Digenea</taxon>
        <taxon>Plagiorchiida</taxon>
        <taxon>Troglotremata</taxon>
        <taxon>Troglotrematidae</taxon>
        <taxon>Paragonimus</taxon>
    </lineage>
</organism>
<comment type="caution">
    <text evidence="1">The sequence shown here is derived from an EMBL/GenBank/DDBJ whole genome shotgun (WGS) entry which is preliminary data.</text>
</comment>
<dbReference type="AlphaFoldDB" id="A0A8J4WCK3"/>
<name>A0A8J4WCK3_9TREM</name>
<dbReference type="Proteomes" id="UP000748531">
    <property type="component" value="Unassembled WGS sequence"/>
</dbReference>
<evidence type="ECO:0000313" key="1">
    <source>
        <dbReference type="EMBL" id="KAF5394374.1"/>
    </source>
</evidence>
<protein>
    <submittedName>
        <fullName evidence="1">Uncharacterized protein</fullName>
    </submittedName>
</protein>
<proteinExistence type="predicted"/>
<accession>A0A8J4WCK3</accession>
<reference evidence="1" key="1">
    <citation type="submission" date="2019-05" db="EMBL/GenBank/DDBJ databases">
        <title>Annotation for the trematode Paragonimus heterotremus.</title>
        <authorList>
            <person name="Choi Y.-J."/>
        </authorList>
    </citation>
    <scope>NUCLEOTIDE SEQUENCE</scope>
    <source>
        <strain evidence="1">LC</strain>
    </source>
</reference>
<evidence type="ECO:0000313" key="2">
    <source>
        <dbReference type="Proteomes" id="UP000748531"/>
    </source>
</evidence>
<gene>
    <name evidence="1" type="ORF">PHET_11685</name>
</gene>
<sequence length="183" mass="19399">MITLFTLFRQYVNNVLCSRENLKKVPAVNALTASAFAAHLQQQQYQKLQALQKSAVDSIHKASAEDRFASLALLSDAATSFSGVTPIGSVGTSNQANAALSVGLLRARGVNSISPLVAFPATNMNVHSQTSMTALLAAAQQQQLLASAMRQQPGSLVSGALPDISLNTVSTISVQLYRHIFSN</sequence>